<proteinExistence type="predicted"/>
<gene>
    <name evidence="1" type="ORF">Alexandra_82</name>
</gene>
<name>A0A2Z4QEA3_9CAUD</name>
<sequence length="353" mass="38360">MKILPIYQNTPTVMFGAFMEGNLPNPVNYDMQTVLNNMLSGRAFLQTQLGAGQHQLLPTTAASLQCSPYPAWTTVPGFRGKRVLPKVTFASYSTSYQDLVDTGIASAQQQLDMLFATILWHRAASTSTATIAPCTAPPAGASVPTVKTKNADGSWTLAEYDFGADVVVNSLAGLTLTTANNNLFTNVAANMLFLQVQNGSSWTDVTNLQANLYNTQTNVEKFFQLPATVQGRRFRIVSKAATNPFFIGIGTFALHFYGDYASGTSLRTLGKVQHAVMFPHGFGTAYGMPAMSNSMAQNSYGRFFPHYGLTITDDIKQAANFDLLMTDTTAYPGQEQAVSSFTVSYKPITLEVY</sequence>
<dbReference type="EMBL" id="MH248138">
    <property type="protein sequence ID" value="AWY08359.1"/>
    <property type="molecule type" value="Genomic_DNA"/>
</dbReference>
<evidence type="ECO:0000313" key="2">
    <source>
        <dbReference type="Proteomes" id="UP000251795"/>
    </source>
</evidence>
<accession>A0A2Z4QEA3</accession>
<keyword evidence="2" id="KW-1185">Reference proteome</keyword>
<reference evidence="1 2" key="1">
    <citation type="submission" date="2018-04" db="EMBL/GenBank/DDBJ databases">
        <authorList>
            <person name="Go L.Y."/>
            <person name="Mitchell J.A."/>
        </authorList>
    </citation>
    <scope>NUCLEOTIDE SEQUENCE [LARGE SCALE GENOMIC DNA]</scope>
</reference>
<dbReference type="Proteomes" id="UP000251795">
    <property type="component" value="Segment"/>
</dbReference>
<organism evidence="1 2">
    <name type="scientific">Erwinia phage vB_EamM_Alexandra</name>
    <dbReference type="NCBI Taxonomy" id="2201424"/>
    <lineage>
        <taxon>Viruses</taxon>
        <taxon>Duplodnaviria</taxon>
        <taxon>Heunggongvirae</taxon>
        <taxon>Uroviricota</taxon>
        <taxon>Caudoviricetes</taxon>
        <taxon>Alexandravirus</taxon>
        <taxon>Alexandravirus alexandra</taxon>
    </lineage>
</organism>
<protein>
    <submittedName>
        <fullName evidence="1">Uncharacterized protein</fullName>
    </submittedName>
</protein>
<evidence type="ECO:0000313" key="1">
    <source>
        <dbReference type="EMBL" id="AWY08359.1"/>
    </source>
</evidence>